<dbReference type="HOGENOM" id="CLU_2514985_0_0_1"/>
<evidence type="ECO:0000313" key="1">
    <source>
        <dbReference type="EMBL" id="ENN74443.1"/>
    </source>
</evidence>
<sequence length="85" mass="9297">MMTYWGVLAIAIAGGEDLGSLIDLVGAIFFSSLGFLVPAVLDIIANVEEGWGRCHWKLLKNLFIIFLALFALVSGSYYAILDMLK</sequence>
<proteinExistence type="predicted"/>
<name>N6T9M9_DENPD</name>
<gene>
    <name evidence="1" type="ORF">YQE_08978</name>
</gene>
<accession>N6T9M9</accession>
<reference evidence="1" key="1">
    <citation type="journal article" date="2013" name="Genome Biol.">
        <title>Draft genome of the mountain pine beetle, Dendroctonus ponderosae Hopkins, a major forest pest.</title>
        <authorList>
            <person name="Keeling C.I."/>
            <person name="Yuen M.M."/>
            <person name="Liao N.Y."/>
            <person name="Docking T.R."/>
            <person name="Chan S.K."/>
            <person name="Taylor G.A."/>
            <person name="Palmquist D.L."/>
            <person name="Jackman S.D."/>
            <person name="Nguyen A."/>
            <person name="Li M."/>
            <person name="Henderson H."/>
            <person name="Janes J.K."/>
            <person name="Zhao Y."/>
            <person name="Pandoh P."/>
            <person name="Moore R."/>
            <person name="Sperling F.A."/>
            <person name="Huber D.P."/>
            <person name="Birol I."/>
            <person name="Jones S.J."/>
            <person name="Bohlmann J."/>
        </authorList>
    </citation>
    <scope>NUCLEOTIDE SEQUENCE</scope>
</reference>
<dbReference type="AlphaFoldDB" id="N6T9M9"/>
<organism evidence="1">
    <name type="scientific">Dendroctonus ponderosae</name>
    <name type="common">Mountain pine beetle</name>
    <dbReference type="NCBI Taxonomy" id="77166"/>
    <lineage>
        <taxon>Eukaryota</taxon>
        <taxon>Metazoa</taxon>
        <taxon>Ecdysozoa</taxon>
        <taxon>Arthropoda</taxon>
        <taxon>Hexapoda</taxon>
        <taxon>Insecta</taxon>
        <taxon>Pterygota</taxon>
        <taxon>Neoptera</taxon>
        <taxon>Endopterygota</taxon>
        <taxon>Coleoptera</taxon>
        <taxon>Polyphaga</taxon>
        <taxon>Cucujiformia</taxon>
        <taxon>Curculionidae</taxon>
        <taxon>Scolytinae</taxon>
        <taxon>Dendroctonus</taxon>
    </lineage>
</organism>
<dbReference type="OrthoDB" id="1684102at2759"/>
<feature type="non-terminal residue" evidence="1">
    <location>
        <position position="1"/>
    </location>
</feature>
<protein>
    <submittedName>
        <fullName evidence="1">Uncharacterized protein</fullName>
    </submittedName>
</protein>
<dbReference type="EMBL" id="KB741064">
    <property type="protein sequence ID" value="ENN74443.1"/>
    <property type="molecule type" value="Genomic_DNA"/>
</dbReference>